<dbReference type="RefSeq" id="XP_003287291.1">
    <property type="nucleotide sequence ID" value="XM_003287243.1"/>
</dbReference>
<dbReference type="VEuPathDB" id="AmoebaDB:DICPUDRAFT_151387"/>
<reference evidence="2" key="1">
    <citation type="journal article" date="2011" name="Genome Biol.">
        <title>Comparative genomics of the social amoebae Dictyostelium discoideum and Dictyostelium purpureum.</title>
        <authorList>
            <consortium name="US DOE Joint Genome Institute (JGI-PGF)"/>
            <person name="Sucgang R."/>
            <person name="Kuo A."/>
            <person name="Tian X."/>
            <person name="Salerno W."/>
            <person name="Parikh A."/>
            <person name="Feasley C.L."/>
            <person name="Dalin E."/>
            <person name="Tu H."/>
            <person name="Huang E."/>
            <person name="Barry K."/>
            <person name="Lindquist E."/>
            <person name="Shapiro H."/>
            <person name="Bruce D."/>
            <person name="Schmutz J."/>
            <person name="Salamov A."/>
            <person name="Fey P."/>
            <person name="Gaudet P."/>
            <person name="Anjard C."/>
            <person name="Babu M.M."/>
            <person name="Basu S."/>
            <person name="Bushmanova Y."/>
            <person name="van der Wel H."/>
            <person name="Katoh-Kurasawa M."/>
            <person name="Dinh C."/>
            <person name="Coutinho P.M."/>
            <person name="Saito T."/>
            <person name="Elias M."/>
            <person name="Schaap P."/>
            <person name="Kay R.R."/>
            <person name="Henrissat B."/>
            <person name="Eichinger L."/>
            <person name="Rivero F."/>
            <person name="Putnam N.H."/>
            <person name="West C.M."/>
            <person name="Loomis W.F."/>
            <person name="Chisholm R.L."/>
            <person name="Shaulsky G."/>
            <person name="Strassmann J.E."/>
            <person name="Queller D.C."/>
            <person name="Kuspa A."/>
            <person name="Grigoriev I.V."/>
        </authorList>
    </citation>
    <scope>NUCLEOTIDE SEQUENCE [LARGE SCALE GENOMIC DNA]</scope>
    <source>
        <strain evidence="2">QSDP1</strain>
    </source>
</reference>
<dbReference type="InParanoid" id="F0ZIP9"/>
<dbReference type="AlphaFoldDB" id="F0ZIP9"/>
<gene>
    <name evidence="1" type="ORF">DICPUDRAFT_151387</name>
</gene>
<dbReference type="KEGG" id="dpp:DICPUDRAFT_151387"/>
<evidence type="ECO:0000313" key="2">
    <source>
        <dbReference type="Proteomes" id="UP000001064"/>
    </source>
</evidence>
<evidence type="ECO:0000313" key="1">
    <source>
        <dbReference type="EMBL" id="EGC36158.1"/>
    </source>
</evidence>
<dbReference type="GeneID" id="10501181"/>
<sequence length="60" mass="7037">MERYKNLEKKDKSISANQYDYDGNLYNGRDLRTLTKGNFLSRCRNVSDEDIAFIMHASTE</sequence>
<dbReference type="Proteomes" id="UP000001064">
    <property type="component" value="Unassembled WGS sequence"/>
</dbReference>
<dbReference type="EMBL" id="GL871035">
    <property type="protein sequence ID" value="EGC36158.1"/>
    <property type="molecule type" value="Genomic_DNA"/>
</dbReference>
<name>F0ZIP9_DICPU</name>
<protein>
    <submittedName>
        <fullName evidence="1">Uncharacterized protein</fullName>
    </submittedName>
</protein>
<proteinExistence type="predicted"/>
<organism evidence="1 2">
    <name type="scientific">Dictyostelium purpureum</name>
    <name type="common">Slime mold</name>
    <dbReference type="NCBI Taxonomy" id="5786"/>
    <lineage>
        <taxon>Eukaryota</taxon>
        <taxon>Amoebozoa</taxon>
        <taxon>Evosea</taxon>
        <taxon>Eumycetozoa</taxon>
        <taxon>Dictyostelia</taxon>
        <taxon>Dictyosteliales</taxon>
        <taxon>Dictyosteliaceae</taxon>
        <taxon>Dictyostelium</taxon>
    </lineage>
</organism>
<accession>F0ZIP9</accession>
<keyword evidence="2" id="KW-1185">Reference proteome</keyword>